<reference evidence="1 2" key="1">
    <citation type="submission" date="2014-09" db="EMBL/GenBank/DDBJ databases">
        <title>Isolation and characterization of Aurantimonas altamirensis ON-56566 from clinical sample following a dog bite.</title>
        <authorList>
            <person name="Eshaghi A."/>
            <person name="Li A."/>
            <person name="Shahinas D."/>
            <person name="Bahn P."/>
            <person name="Kus J.V."/>
            <person name="Patel S.N."/>
        </authorList>
    </citation>
    <scope>NUCLEOTIDE SEQUENCE [LARGE SCALE GENOMIC DNA]</scope>
    <source>
        <strain evidence="1 2">ON-56566</strain>
    </source>
</reference>
<evidence type="ECO:0000313" key="2">
    <source>
        <dbReference type="Proteomes" id="UP000030826"/>
    </source>
</evidence>
<dbReference type="OrthoDB" id="7302713at2"/>
<dbReference type="InterPro" id="IPR017550">
    <property type="entry name" value="Formylmethanofuran_DH_suC"/>
</dbReference>
<dbReference type="SUPFAM" id="SSF69336">
    <property type="entry name" value="Alpha subunit of glutamate synthase, C-terminal domain"/>
    <property type="match status" value="1"/>
</dbReference>
<gene>
    <name evidence="1" type="ORF">LA66_02470</name>
</gene>
<dbReference type="PANTHER" id="PTHR39673">
    <property type="entry name" value="TUNGSTEN FORMYLMETHANOFURAN DEHYDROGENASE, SUBUNIT C (FWDC)"/>
    <property type="match status" value="1"/>
</dbReference>
<dbReference type="InterPro" id="IPR036485">
    <property type="entry name" value="Glu_synth_asu_C_sf"/>
</dbReference>
<dbReference type="RefSeq" id="WP_039188468.1">
    <property type="nucleotide sequence ID" value="NZ_JRFJ01000001.1"/>
</dbReference>
<dbReference type="GO" id="GO:0015948">
    <property type="term" value="P:methanogenesis"/>
    <property type="evidence" value="ECO:0007669"/>
    <property type="project" value="InterPro"/>
</dbReference>
<dbReference type="NCBIfam" id="TIGR03122">
    <property type="entry name" value="one_C_dehyd_C"/>
    <property type="match status" value="1"/>
</dbReference>
<sequence>MTRSILSLRASPGERLDLSRLDPVAFAASTQGEVARLPVGMGGGGPLLGDLFDIRLGDEDTLVIEGGSPRFDRLGQGLAAGTIRVVGHVGQLVGRGMTGGHLDIEGAAGPLAGSGMAGGSIRIGGDAGDCLGGTMPGEMAGMRGGQIVVEGNAGLRAGDRMRRGTIIVAGSAGAYAGSRMVAGTLVVGGGCGAGVGQLMRRGTIILAATPASVPASFVDNGVAEILFVRLLTGLDPRMPALPSRLRRLTGDMATIGKGEILLPTE</sequence>
<comment type="caution">
    <text evidence="1">The sequence shown here is derived from an EMBL/GenBank/DDBJ whole genome shotgun (WGS) entry which is preliminary data.</text>
</comment>
<dbReference type="STRING" id="370622.LA66_02470"/>
<name>A0A0B1Q582_9HYPH</name>
<dbReference type="EMBL" id="JRFJ01000001">
    <property type="protein sequence ID" value="KHJ55539.1"/>
    <property type="molecule type" value="Genomic_DNA"/>
</dbReference>
<evidence type="ECO:0000313" key="1">
    <source>
        <dbReference type="EMBL" id="KHJ55539.1"/>
    </source>
</evidence>
<dbReference type="GO" id="GO:0018493">
    <property type="term" value="F:formylmethanofuran dehydrogenase activity"/>
    <property type="evidence" value="ECO:0007669"/>
    <property type="project" value="InterPro"/>
</dbReference>
<dbReference type="AlphaFoldDB" id="A0A0B1Q582"/>
<organism evidence="1 2">
    <name type="scientific">Aureimonas altamirensis</name>
    <dbReference type="NCBI Taxonomy" id="370622"/>
    <lineage>
        <taxon>Bacteria</taxon>
        <taxon>Pseudomonadati</taxon>
        <taxon>Pseudomonadota</taxon>
        <taxon>Alphaproteobacteria</taxon>
        <taxon>Hyphomicrobiales</taxon>
        <taxon>Aurantimonadaceae</taxon>
        <taxon>Aureimonas</taxon>
    </lineage>
</organism>
<dbReference type="Gene3D" id="2.160.20.60">
    <property type="entry name" value="Glutamate synthase, alpha subunit, C-terminal domain"/>
    <property type="match status" value="1"/>
</dbReference>
<dbReference type="Proteomes" id="UP000030826">
    <property type="component" value="Unassembled WGS sequence"/>
</dbReference>
<evidence type="ECO:0008006" key="3">
    <source>
        <dbReference type="Google" id="ProtNLM"/>
    </source>
</evidence>
<protein>
    <recommendedName>
        <fullName evidence="3">Formylmethanofuran dehydrogenase subunit C</fullName>
    </recommendedName>
</protein>
<dbReference type="PANTHER" id="PTHR39673:SF5">
    <property type="entry name" value="TUNGSTEN-CONTAINING FORMYLMETHANOFURAN DEHYDROGENASE 2 SUBUNIT C"/>
    <property type="match status" value="1"/>
</dbReference>
<proteinExistence type="predicted"/>
<accession>A0A0B1Q582</accession>
<dbReference type="GO" id="GO:0046914">
    <property type="term" value="F:transition metal ion binding"/>
    <property type="evidence" value="ECO:0007669"/>
    <property type="project" value="InterPro"/>
</dbReference>